<protein>
    <submittedName>
        <fullName evidence="1">Uncharacterized protein</fullName>
    </submittedName>
</protein>
<organism evidence="1 2">
    <name type="scientific">Falseniella ignava</name>
    <dbReference type="NCBI Taxonomy" id="137730"/>
    <lineage>
        <taxon>Bacteria</taxon>
        <taxon>Bacillati</taxon>
        <taxon>Bacillota</taxon>
        <taxon>Bacilli</taxon>
        <taxon>Lactobacillales</taxon>
        <taxon>Aerococcaceae</taxon>
        <taxon>Falseniella</taxon>
    </lineage>
</organism>
<reference evidence="1 2" key="1">
    <citation type="submission" date="2017-12" db="EMBL/GenBank/DDBJ databases">
        <title>Phylogenetic diversity of female urinary microbiome.</title>
        <authorList>
            <person name="Thomas-White K."/>
            <person name="Wolfe A.J."/>
        </authorList>
    </citation>
    <scope>NUCLEOTIDE SEQUENCE [LARGE SCALE GENOMIC DNA]</scope>
    <source>
        <strain evidence="1 2">UMB0898</strain>
    </source>
</reference>
<proteinExistence type="predicted"/>
<evidence type="ECO:0000313" key="2">
    <source>
        <dbReference type="Proteomes" id="UP000234384"/>
    </source>
</evidence>
<dbReference type="EMBL" id="PKHE01000002">
    <property type="protein sequence ID" value="PKY90580.1"/>
    <property type="molecule type" value="Genomic_DNA"/>
</dbReference>
<dbReference type="RefSeq" id="WP_101953804.1">
    <property type="nucleotide sequence ID" value="NZ_PKHE01000002.1"/>
</dbReference>
<gene>
    <name evidence="1" type="ORF">CYJ57_01585</name>
</gene>
<sequence length="115" mass="12992">MKALNQFRHFDSQGFLKDKVLEVTQITNWVDYNTKEVLGDKVEVVILIDNTPYAPTRNGEIVTNKFEKLNVKVPNAENIKVGDQVTLINPVGSVYGEYQNQLSLKADGLKIIKEV</sequence>
<dbReference type="OrthoDB" id="1692166at2"/>
<name>A0A2I1K4K1_9LACT</name>
<dbReference type="AlphaFoldDB" id="A0A2I1K4K1"/>
<dbReference type="Proteomes" id="UP000234384">
    <property type="component" value="Unassembled WGS sequence"/>
</dbReference>
<accession>A0A2I1K4K1</accession>
<evidence type="ECO:0000313" key="1">
    <source>
        <dbReference type="EMBL" id="PKY90580.1"/>
    </source>
</evidence>
<comment type="caution">
    <text evidence="1">The sequence shown here is derived from an EMBL/GenBank/DDBJ whole genome shotgun (WGS) entry which is preliminary data.</text>
</comment>